<dbReference type="InterPro" id="IPR020568">
    <property type="entry name" value="Ribosomal_Su5_D2-typ_SF"/>
</dbReference>
<evidence type="ECO:0000313" key="7">
    <source>
        <dbReference type="Proteomes" id="UP000481153"/>
    </source>
</evidence>
<dbReference type="Pfam" id="PF08676">
    <property type="entry name" value="MutL_C"/>
    <property type="match status" value="1"/>
</dbReference>
<keyword evidence="2" id="KW-0227">DNA damage</keyword>
<sequence>MLRSIPKSDVQKICSGQSVVDLATAVKELVENSLDAGATTIEIKLKEFGQLGFEVSDNGKGISSEDHAAIVLKHYTSKIQAYEDLENVSSFGFRGEALSSICQLARSFTVLTRTKDDSIGTLLQYDHGGALVSSTKKARGVGTTVIVEDLFHPLPVRYKDFVKNIKKHYGKTLRVLQGYALISSKVKISCINVTGKNNQRQEVLSTQANQTVADNIANVFGSKFLKTLLVVDIPVPLGDDKIGQIAGFVSKVGVGVGRSDNDRQFFFVNGRPVDLLQATKAVNEVWRQYEMKQKPACVLNFVLPAGTVDVNVTPDKRETFIKDEVFVVECLKEGLNSMYEPSRGTFQVQSLLPVSSVNPKTLTIPSSPKVKRQRDTHDSEVPATAVQLDEDNLLTPTPAKRTKKDASNISETIGHETQSENNVQKKPNHDKNNVISEKATESLTTGVVSREKVVETNELLTISQYSPPHTPAKISTMEQPKSPSTDWPPSENAIEHSHDEVVVQTPATAVPAAKIMSAKQEPNKRQGFMISKYSMRDVVKQRKFFFSQQKKRSQLPQRKRSIPTECGAEGTENGEEAISSLQRVLSKDDFRRMEVVGQFNMGFIIARLDSDLFIIDQHASDEKFRYETLQKTTIIHQQPLVRPMSLQLTAIEEMTILDHLDVFKKQGFHFQVDESANVTEKLKLISVPFSKQTQWGVDDVRELVSLLLESPNTPATIRLPKTLAMFASRACRSAVMIGTALKRDEMQKIVLQLAELEQPWNCPHGRPTMRHLVDLSEIGQMQ</sequence>
<dbReference type="SUPFAM" id="SSF118116">
    <property type="entry name" value="DNA mismatch repair protein MutL"/>
    <property type="match status" value="1"/>
</dbReference>
<dbReference type="SMART" id="SM00853">
    <property type="entry name" value="MutL_C"/>
    <property type="match status" value="1"/>
</dbReference>
<dbReference type="GO" id="GO:0140664">
    <property type="term" value="F:ATP-dependent DNA damage sensor activity"/>
    <property type="evidence" value="ECO:0007669"/>
    <property type="project" value="InterPro"/>
</dbReference>
<comment type="caution">
    <text evidence="6">The sequence shown here is derived from an EMBL/GenBank/DDBJ whole genome shotgun (WGS) entry which is preliminary data.</text>
</comment>
<feature type="compositionally biased region" description="Polar residues" evidence="3">
    <location>
        <begin position="476"/>
        <end position="487"/>
    </location>
</feature>
<feature type="region of interest" description="Disordered" evidence="3">
    <location>
        <begin position="464"/>
        <end position="489"/>
    </location>
</feature>
<keyword evidence="7" id="KW-1185">Reference proteome</keyword>
<feature type="region of interest" description="Disordered" evidence="3">
    <location>
        <begin position="359"/>
        <end position="444"/>
    </location>
</feature>
<dbReference type="InterPro" id="IPR013507">
    <property type="entry name" value="DNA_mismatch_S5_2-like"/>
</dbReference>
<dbReference type="Gene3D" id="3.30.565.10">
    <property type="entry name" value="Histidine kinase-like ATPase, C-terminal domain"/>
    <property type="match status" value="1"/>
</dbReference>
<proteinExistence type="inferred from homology"/>
<dbReference type="InterPro" id="IPR042121">
    <property type="entry name" value="MutL_C_regsub"/>
</dbReference>
<feature type="region of interest" description="Disordered" evidence="3">
    <location>
        <begin position="549"/>
        <end position="574"/>
    </location>
</feature>
<dbReference type="GO" id="GO:0030983">
    <property type="term" value="F:mismatched DNA binding"/>
    <property type="evidence" value="ECO:0007669"/>
    <property type="project" value="InterPro"/>
</dbReference>
<dbReference type="Gene3D" id="3.30.230.10">
    <property type="match status" value="1"/>
</dbReference>
<organism evidence="6 7">
    <name type="scientific">Aphanomyces euteiches</name>
    <dbReference type="NCBI Taxonomy" id="100861"/>
    <lineage>
        <taxon>Eukaryota</taxon>
        <taxon>Sar</taxon>
        <taxon>Stramenopiles</taxon>
        <taxon>Oomycota</taxon>
        <taxon>Saprolegniomycetes</taxon>
        <taxon>Saprolegniales</taxon>
        <taxon>Verrucalvaceae</taxon>
        <taxon>Aphanomyces</taxon>
    </lineage>
</organism>
<dbReference type="FunFam" id="3.30.1370.100:FF:000001">
    <property type="entry name" value="Mismatch repair endonuclease pms1, putative"/>
    <property type="match status" value="1"/>
</dbReference>
<evidence type="ECO:0000259" key="5">
    <source>
        <dbReference type="SMART" id="SM01340"/>
    </source>
</evidence>
<dbReference type="GO" id="GO:0006298">
    <property type="term" value="P:mismatch repair"/>
    <property type="evidence" value="ECO:0007669"/>
    <property type="project" value="InterPro"/>
</dbReference>
<gene>
    <name evidence="6" type="ORF">Ae201684_000178</name>
</gene>
<feature type="compositionally biased region" description="Basic residues" evidence="3">
    <location>
        <begin position="549"/>
        <end position="561"/>
    </location>
</feature>
<dbReference type="Gene3D" id="3.30.1540.20">
    <property type="entry name" value="MutL, C-terminal domain, dimerisation subdomain"/>
    <property type="match status" value="1"/>
</dbReference>
<dbReference type="GO" id="GO:0016887">
    <property type="term" value="F:ATP hydrolysis activity"/>
    <property type="evidence" value="ECO:0007669"/>
    <property type="project" value="InterPro"/>
</dbReference>
<dbReference type="PANTHER" id="PTHR10073:SF52">
    <property type="entry name" value="MISMATCH REPAIR ENDONUCLEASE PMS2"/>
    <property type="match status" value="1"/>
</dbReference>
<evidence type="ECO:0000313" key="6">
    <source>
        <dbReference type="EMBL" id="KAF0745729.1"/>
    </source>
</evidence>
<feature type="domain" description="MutL C-terminal dimerisation" evidence="4">
    <location>
        <begin position="595"/>
        <end position="741"/>
    </location>
</feature>
<dbReference type="SUPFAM" id="SSF54211">
    <property type="entry name" value="Ribosomal protein S5 domain 2-like"/>
    <property type="match status" value="1"/>
</dbReference>
<comment type="similarity">
    <text evidence="1">Belongs to the DNA mismatch repair MutL/HexB family.</text>
</comment>
<dbReference type="SMART" id="SM01340">
    <property type="entry name" value="DNA_mis_repair"/>
    <property type="match status" value="1"/>
</dbReference>
<dbReference type="PROSITE" id="PS00058">
    <property type="entry name" value="DNA_MISMATCH_REPAIR_1"/>
    <property type="match status" value="1"/>
</dbReference>
<dbReference type="GO" id="GO:0005524">
    <property type="term" value="F:ATP binding"/>
    <property type="evidence" value="ECO:0007669"/>
    <property type="project" value="InterPro"/>
</dbReference>
<evidence type="ECO:0000259" key="4">
    <source>
        <dbReference type="SMART" id="SM00853"/>
    </source>
</evidence>
<dbReference type="InterPro" id="IPR014790">
    <property type="entry name" value="MutL_C"/>
</dbReference>
<dbReference type="CDD" id="cd16926">
    <property type="entry name" value="HATPase_MutL-MLH-PMS-like"/>
    <property type="match status" value="1"/>
</dbReference>
<accession>A0A6G0XYA5</accession>
<dbReference type="InterPro" id="IPR002099">
    <property type="entry name" value="MutL/Mlh/PMS"/>
</dbReference>
<dbReference type="Proteomes" id="UP000481153">
    <property type="component" value="Unassembled WGS sequence"/>
</dbReference>
<dbReference type="EMBL" id="VJMJ01000001">
    <property type="protein sequence ID" value="KAF0745729.1"/>
    <property type="molecule type" value="Genomic_DNA"/>
</dbReference>
<feature type="domain" description="DNA mismatch repair protein S5" evidence="5">
    <location>
        <begin position="216"/>
        <end position="340"/>
    </location>
</feature>
<dbReference type="GO" id="GO:0032389">
    <property type="term" value="C:MutLalpha complex"/>
    <property type="evidence" value="ECO:0007669"/>
    <property type="project" value="TreeGrafter"/>
</dbReference>
<protein>
    <recommendedName>
        <fullName evidence="8">MutL C-terminal dimerisation domain-containing protein</fullName>
    </recommendedName>
</protein>
<evidence type="ECO:0000256" key="3">
    <source>
        <dbReference type="SAM" id="MobiDB-lite"/>
    </source>
</evidence>
<dbReference type="PANTHER" id="PTHR10073">
    <property type="entry name" value="DNA MISMATCH REPAIR PROTEIN MLH, PMS, MUTL"/>
    <property type="match status" value="1"/>
</dbReference>
<evidence type="ECO:0008006" key="8">
    <source>
        <dbReference type="Google" id="ProtNLM"/>
    </source>
</evidence>
<dbReference type="FunFam" id="3.30.565.10:FF:000014">
    <property type="entry name" value="Mismatch repair endonuclease pms1, putative"/>
    <property type="match status" value="1"/>
</dbReference>
<dbReference type="InterPro" id="IPR014721">
    <property type="entry name" value="Ribsml_uS5_D2-typ_fold_subgr"/>
</dbReference>
<dbReference type="Pfam" id="PF01119">
    <property type="entry name" value="DNA_mis_repair"/>
    <property type="match status" value="1"/>
</dbReference>
<reference evidence="6 7" key="1">
    <citation type="submission" date="2019-07" db="EMBL/GenBank/DDBJ databases">
        <title>Genomics analysis of Aphanomyces spp. identifies a new class of oomycete effector associated with host adaptation.</title>
        <authorList>
            <person name="Gaulin E."/>
        </authorList>
    </citation>
    <scope>NUCLEOTIDE SEQUENCE [LARGE SCALE GENOMIC DNA]</scope>
    <source>
        <strain evidence="6 7">ATCC 201684</strain>
    </source>
</reference>
<dbReference type="InterPro" id="IPR036890">
    <property type="entry name" value="HATPase_C_sf"/>
</dbReference>
<evidence type="ECO:0000256" key="1">
    <source>
        <dbReference type="ARBA" id="ARBA00006082"/>
    </source>
</evidence>
<dbReference type="InterPro" id="IPR014762">
    <property type="entry name" value="DNA_mismatch_repair_CS"/>
</dbReference>
<name>A0A6G0XYA5_9STRA</name>
<dbReference type="InterPro" id="IPR038973">
    <property type="entry name" value="MutL/Mlh/Pms-like"/>
</dbReference>
<evidence type="ECO:0000256" key="2">
    <source>
        <dbReference type="ARBA" id="ARBA00022763"/>
    </source>
</evidence>
<dbReference type="CDD" id="cd03484">
    <property type="entry name" value="MutL_Trans_hPMS_2_like"/>
    <property type="match status" value="1"/>
</dbReference>
<dbReference type="AlphaFoldDB" id="A0A6G0XYA5"/>
<dbReference type="InterPro" id="IPR042120">
    <property type="entry name" value="MutL_C_dimsub"/>
</dbReference>
<dbReference type="InterPro" id="IPR037198">
    <property type="entry name" value="MutL_C_sf"/>
</dbReference>
<dbReference type="SUPFAM" id="SSF55874">
    <property type="entry name" value="ATPase domain of HSP90 chaperone/DNA topoisomerase II/histidine kinase"/>
    <property type="match status" value="1"/>
</dbReference>
<dbReference type="VEuPathDB" id="FungiDB:AeMF1_003029"/>
<dbReference type="NCBIfam" id="TIGR00585">
    <property type="entry name" value="mutl"/>
    <property type="match status" value="1"/>
</dbReference>
<dbReference type="Gene3D" id="3.30.1370.100">
    <property type="entry name" value="MutL, C-terminal domain, regulatory subdomain"/>
    <property type="match status" value="1"/>
</dbReference>
<dbReference type="Pfam" id="PF13589">
    <property type="entry name" value="HATPase_c_3"/>
    <property type="match status" value="1"/>
</dbReference>